<organism evidence="1 2">
    <name type="scientific">Shewanella algae</name>
    <dbReference type="NCBI Taxonomy" id="38313"/>
    <lineage>
        <taxon>Bacteria</taxon>
        <taxon>Pseudomonadati</taxon>
        <taxon>Pseudomonadota</taxon>
        <taxon>Gammaproteobacteria</taxon>
        <taxon>Alteromonadales</taxon>
        <taxon>Shewanellaceae</taxon>
        <taxon>Shewanella</taxon>
    </lineage>
</organism>
<dbReference type="EMBL" id="AP024613">
    <property type="protein sequence ID" value="BCV45597.1"/>
    <property type="molecule type" value="Genomic_DNA"/>
</dbReference>
<evidence type="ECO:0000313" key="2">
    <source>
        <dbReference type="Proteomes" id="UP000825078"/>
    </source>
</evidence>
<dbReference type="Gene3D" id="3.40.50.10010">
    <property type="entry name" value="Type-2 restriction enzyme NgoMIV"/>
    <property type="match status" value="1"/>
</dbReference>
<name>A0AAD1KCV3_9GAMM</name>
<dbReference type="GO" id="GO:0009307">
    <property type="term" value="P:DNA restriction-modification system"/>
    <property type="evidence" value="ECO:0007669"/>
    <property type="project" value="InterPro"/>
</dbReference>
<gene>
    <name evidence="1" type="ORF">TUM17379_26150</name>
</gene>
<dbReference type="REBASE" id="483696">
    <property type="entry name" value="Sal17379ORF26140P"/>
</dbReference>
<protein>
    <submittedName>
        <fullName evidence="1">Type II restriction endonuclease NgoMIV</fullName>
    </submittedName>
</protein>
<dbReference type="Proteomes" id="UP000825078">
    <property type="component" value="Chromosome"/>
</dbReference>
<dbReference type="GO" id="GO:0009036">
    <property type="term" value="F:type II site-specific deoxyribonuclease activity"/>
    <property type="evidence" value="ECO:0007669"/>
    <property type="project" value="InterPro"/>
</dbReference>
<keyword evidence="1" id="KW-0255">Endonuclease</keyword>
<dbReference type="SUPFAM" id="SSF52980">
    <property type="entry name" value="Restriction endonuclease-like"/>
    <property type="match status" value="1"/>
</dbReference>
<accession>A0AAD1KCV3</accession>
<reference evidence="1" key="1">
    <citation type="submission" date="2021-05" db="EMBL/GenBank/DDBJ databases">
        <title>Molecular characterization for Shewanella algae harboring chromosomal blaOXA-55-like strains isolated from clinical and environment sample.</title>
        <authorList>
            <person name="Ohama Y."/>
            <person name="Aoki K."/>
            <person name="Harada S."/>
            <person name="Moriya K."/>
            <person name="Ishii Y."/>
            <person name="Tateda K."/>
        </authorList>
    </citation>
    <scope>NUCLEOTIDE SEQUENCE</scope>
    <source>
        <strain evidence="1">TUM17379</strain>
    </source>
</reference>
<dbReference type="CDD" id="cd22340">
    <property type="entry name" value="NgoMIV-like"/>
    <property type="match status" value="1"/>
</dbReference>
<sequence>MSKFGVARSNFHRMMFNNNLVSFTSGTDDKYGPVYPNADKSNKASVLIAAGIAERILPSLGEVPQKIAHKQKGQTAGTLFEEACNRFITECFLELSHIRPGNWDIQKLGSRKDVPLGAYEQYAHLVKLNDFAKEHVELKNFLGDGYTIAPDVVVLRYPEPDDVINLGEPDLIVDSTNCQHSMLRASNHVGTVSPLLHASVSCKFTMRSDRAQNARTEALNLMRSRKGRVPHIVVVTAEPTPSRLSSIALGTGDIDCVYHFALYELINTLTDLSKQEPLFTEQLNSIMSMVEGKRLKDISDLPLDLAI</sequence>
<evidence type="ECO:0000313" key="1">
    <source>
        <dbReference type="EMBL" id="BCV45597.1"/>
    </source>
</evidence>
<dbReference type="InterPro" id="IPR037083">
    <property type="entry name" value="NgoMIV_sf"/>
</dbReference>
<dbReference type="AlphaFoldDB" id="A0AAD1KCV3"/>
<dbReference type="InterPro" id="IPR015105">
    <property type="entry name" value="NgoMIV"/>
</dbReference>
<keyword evidence="1" id="KW-0540">Nuclease</keyword>
<dbReference type="InterPro" id="IPR011335">
    <property type="entry name" value="Restrct_endonuc-II-like"/>
</dbReference>
<dbReference type="Pfam" id="PF09015">
    <property type="entry name" value="NgoMIV_restric"/>
    <property type="match status" value="1"/>
</dbReference>
<keyword evidence="1" id="KW-0378">Hydrolase</keyword>
<proteinExistence type="predicted"/>
<dbReference type="RefSeq" id="WP_208147246.1">
    <property type="nucleotide sequence ID" value="NZ_AP024613.1"/>
</dbReference>